<sequence>MEISCVIPSIGLFLSSKDTFLSLSLVCKEWHQLLSDNYVLFWLKSTLKTSSLISLEDAKLQFPGFANPEILNFQPWFSEGGISPKETGNCFRNIWTYDGLTYSTYYGSRTNSYFKKNIICSAFYEGGGYQSHFFFDYGHRDIFLAENYYFPEKYLDYNKYNIQELLTLAPLFPEENILDLQEYDPIPDPWNPIFDHDGCEWERISYPYYPCQAEIAFVNEIAVARPLYFTSAIKTMVIFFSAKVEEEMDTKLLDIADDILTIEDAKRLGPIAAEVDLKREKYVEFQKVDKEWYPVIWIQFQSWKLNHFEIPLQSIHQVARVAIKMINTDDLREEFFHPDGDLNFDILYCLFLGRSIKLVENLNN</sequence>
<comment type="caution">
    <text evidence="1">The sequence shown here is derived from an EMBL/GenBank/DDBJ whole genome shotgun (WGS) entry which is preliminary data.</text>
</comment>
<dbReference type="Proteomes" id="UP001162131">
    <property type="component" value="Unassembled WGS sequence"/>
</dbReference>
<keyword evidence="2" id="KW-1185">Reference proteome</keyword>
<proteinExistence type="predicted"/>
<evidence type="ECO:0000313" key="2">
    <source>
        <dbReference type="Proteomes" id="UP001162131"/>
    </source>
</evidence>
<protein>
    <recommendedName>
        <fullName evidence="3">F-box domain-containing protein</fullName>
    </recommendedName>
</protein>
<dbReference type="AlphaFoldDB" id="A0AAU9K9K1"/>
<dbReference type="EMBL" id="CAJZBQ010000064">
    <property type="protein sequence ID" value="CAG9336266.1"/>
    <property type="molecule type" value="Genomic_DNA"/>
</dbReference>
<reference evidence="1" key="1">
    <citation type="submission" date="2021-09" db="EMBL/GenBank/DDBJ databases">
        <authorList>
            <consortium name="AG Swart"/>
            <person name="Singh M."/>
            <person name="Singh A."/>
            <person name="Seah K."/>
            <person name="Emmerich C."/>
        </authorList>
    </citation>
    <scope>NUCLEOTIDE SEQUENCE</scope>
    <source>
        <strain evidence="1">ATCC30299</strain>
    </source>
</reference>
<organism evidence="1 2">
    <name type="scientific">Blepharisma stoltei</name>
    <dbReference type="NCBI Taxonomy" id="1481888"/>
    <lineage>
        <taxon>Eukaryota</taxon>
        <taxon>Sar</taxon>
        <taxon>Alveolata</taxon>
        <taxon>Ciliophora</taxon>
        <taxon>Postciliodesmatophora</taxon>
        <taxon>Heterotrichea</taxon>
        <taxon>Heterotrichida</taxon>
        <taxon>Blepharismidae</taxon>
        <taxon>Blepharisma</taxon>
    </lineage>
</organism>
<name>A0AAU9K9K1_9CILI</name>
<evidence type="ECO:0008006" key="3">
    <source>
        <dbReference type="Google" id="ProtNLM"/>
    </source>
</evidence>
<evidence type="ECO:0000313" key="1">
    <source>
        <dbReference type="EMBL" id="CAG9336266.1"/>
    </source>
</evidence>
<gene>
    <name evidence="1" type="ORF">BSTOLATCC_MIC66146</name>
</gene>
<accession>A0AAU9K9K1</accession>